<organism evidence="2 3">
    <name type="scientific">Ramularia collo-cygni</name>
    <dbReference type="NCBI Taxonomy" id="112498"/>
    <lineage>
        <taxon>Eukaryota</taxon>
        <taxon>Fungi</taxon>
        <taxon>Dikarya</taxon>
        <taxon>Ascomycota</taxon>
        <taxon>Pezizomycotina</taxon>
        <taxon>Dothideomycetes</taxon>
        <taxon>Dothideomycetidae</taxon>
        <taxon>Mycosphaerellales</taxon>
        <taxon>Mycosphaerellaceae</taxon>
        <taxon>Ramularia</taxon>
    </lineage>
</organism>
<dbReference type="Gene3D" id="3.30.710.10">
    <property type="entry name" value="Potassium Channel Kv1.1, Chain A"/>
    <property type="match status" value="1"/>
</dbReference>
<dbReference type="AlphaFoldDB" id="A0A2D3VAI8"/>
<sequence length="260" mass="29203">MQLVQEAYMQALKTPTITLVVGDTGHSVPCVLAFLALHSEYFAKVLSKPGALEDGQAQLQLQRVTLSSVETFVHWCYKCQYLDLAVKEGATVEELRNDKDTLIDLWVFTDEHNISCLQNEAMTCLRGLLGTHPFLLTPQDIRFIFSRTPEPNSPLRRLAITILVAQLHTAPSTTKIEDFDDLFFKGAITMIFHSTRNWNLFERKHKELKEKTLLALLGTPQMVKLLSVREEEPALWVLALCGIAPKASASGVRAEPIEVD</sequence>
<dbReference type="SUPFAM" id="SSF54695">
    <property type="entry name" value="POZ domain"/>
    <property type="match status" value="1"/>
</dbReference>
<proteinExistence type="predicted"/>
<evidence type="ECO:0000313" key="2">
    <source>
        <dbReference type="EMBL" id="CZT25093.1"/>
    </source>
</evidence>
<dbReference type="Pfam" id="PF00651">
    <property type="entry name" value="BTB"/>
    <property type="match status" value="1"/>
</dbReference>
<evidence type="ECO:0000259" key="1">
    <source>
        <dbReference type="Pfam" id="PF00651"/>
    </source>
</evidence>
<dbReference type="CDD" id="cd18186">
    <property type="entry name" value="BTB_POZ_ZBTB_KLHL-like"/>
    <property type="match status" value="1"/>
</dbReference>
<protein>
    <recommendedName>
        <fullName evidence="1">BTB domain-containing protein</fullName>
    </recommendedName>
</protein>
<dbReference type="InterPro" id="IPR000210">
    <property type="entry name" value="BTB/POZ_dom"/>
</dbReference>
<reference evidence="2 3" key="1">
    <citation type="submission" date="2016-03" db="EMBL/GenBank/DDBJ databases">
        <authorList>
            <person name="Ploux O."/>
        </authorList>
    </citation>
    <scope>NUCLEOTIDE SEQUENCE [LARGE SCALE GENOMIC DNA]</scope>
    <source>
        <strain evidence="2 3">URUG2</strain>
    </source>
</reference>
<accession>A0A2D3VAI8</accession>
<dbReference type="EMBL" id="FJUY01000025">
    <property type="protein sequence ID" value="CZT25093.1"/>
    <property type="molecule type" value="Genomic_DNA"/>
</dbReference>
<dbReference type="RefSeq" id="XP_023631816.1">
    <property type="nucleotide sequence ID" value="XM_023776048.1"/>
</dbReference>
<gene>
    <name evidence="2" type="ORF">RCC_10822</name>
</gene>
<evidence type="ECO:0000313" key="3">
    <source>
        <dbReference type="Proteomes" id="UP000225277"/>
    </source>
</evidence>
<feature type="domain" description="BTB" evidence="1">
    <location>
        <begin position="13"/>
        <end position="79"/>
    </location>
</feature>
<keyword evidence="3" id="KW-1185">Reference proteome</keyword>
<dbReference type="InterPro" id="IPR011333">
    <property type="entry name" value="SKP1/BTB/POZ_sf"/>
</dbReference>
<dbReference type="GeneID" id="35605857"/>
<name>A0A2D3VAI8_9PEZI</name>
<dbReference type="Proteomes" id="UP000225277">
    <property type="component" value="Unassembled WGS sequence"/>
</dbReference>